<accession>A0ABQ5JYI7</accession>
<sequence length="20" mass="2133">MQMRSGNPSGRTDAADKLTP</sequence>
<dbReference type="Proteomes" id="UP001057375">
    <property type="component" value="Unassembled WGS sequence"/>
</dbReference>
<name>A0ABQ5JYI7_9EUKA</name>
<proteinExistence type="predicted"/>
<dbReference type="EMBL" id="BQXS01006799">
    <property type="protein sequence ID" value="GKT22591.1"/>
    <property type="molecule type" value="Genomic_DNA"/>
</dbReference>
<feature type="compositionally biased region" description="Polar residues" evidence="1">
    <location>
        <begin position="1"/>
        <end position="10"/>
    </location>
</feature>
<evidence type="ECO:0000313" key="2">
    <source>
        <dbReference type="EMBL" id="GKT22591.1"/>
    </source>
</evidence>
<feature type="region of interest" description="Disordered" evidence="1">
    <location>
        <begin position="1"/>
        <end position="20"/>
    </location>
</feature>
<comment type="caution">
    <text evidence="2">The sequence shown here is derived from an EMBL/GenBank/DDBJ whole genome shotgun (WGS) entry which is preliminary data.</text>
</comment>
<organism evidence="2 3">
    <name type="scientific">Aduncisulcus paluster</name>
    <dbReference type="NCBI Taxonomy" id="2918883"/>
    <lineage>
        <taxon>Eukaryota</taxon>
        <taxon>Metamonada</taxon>
        <taxon>Carpediemonas-like organisms</taxon>
        <taxon>Aduncisulcus</taxon>
    </lineage>
</organism>
<protein>
    <submittedName>
        <fullName evidence="2">Uncharacterized protein</fullName>
    </submittedName>
</protein>
<feature type="non-terminal residue" evidence="2">
    <location>
        <position position="20"/>
    </location>
</feature>
<reference evidence="2" key="1">
    <citation type="submission" date="2022-03" db="EMBL/GenBank/DDBJ databases">
        <title>Draft genome sequence of Aduncisulcus paluster, a free-living microaerophilic Fornicata.</title>
        <authorList>
            <person name="Yuyama I."/>
            <person name="Kume K."/>
            <person name="Tamura T."/>
            <person name="Inagaki Y."/>
            <person name="Hashimoto T."/>
        </authorList>
    </citation>
    <scope>NUCLEOTIDE SEQUENCE</scope>
    <source>
        <strain evidence="2">NY0171</strain>
    </source>
</reference>
<gene>
    <name evidence="2" type="ORF">ADUPG1_004513</name>
</gene>
<evidence type="ECO:0000256" key="1">
    <source>
        <dbReference type="SAM" id="MobiDB-lite"/>
    </source>
</evidence>
<evidence type="ECO:0000313" key="3">
    <source>
        <dbReference type="Proteomes" id="UP001057375"/>
    </source>
</evidence>
<keyword evidence="3" id="KW-1185">Reference proteome</keyword>